<dbReference type="Proteomes" id="UP001216558">
    <property type="component" value="Unassembled WGS sequence"/>
</dbReference>
<protein>
    <recommendedName>
        <fullName evidence="3">Phasin domain-containing protein</fullName>
    </recommendedName>
</protein>
<evidence type="ECO:0008006" key="3">
    <source>
        <dbReference type="Google" id="ProtNLM"/>
    </source>
</evidence>
<name>A0ABT5JNZ0_9SPHN</name>
<reference evidence="1 2" key="1">
    <citation type="submission" date="2022-10" db="EMBL/GenBank/DDBJ databases">
        <title>Erythrobacter sp. sf7 Genome sequencing.</title>
        <authorList>
            <person name="Park S."/>
        </authorList>
    </citation>
    <scope>NUCLEOTIDE SEQUENCE [LARGE SCALE GENOMIC DNA]</scope>
    <source>
        <strain evidence="2">sf7</strain>
    </source>
</reference>
<dbReference type="RefSeq" id="WP_273676464.1">
    <property type="nucleotide sequence ID" value="NZ_JAQQXQ010000002.1"/>
</dbReference>
<dbReference type="EMBL" id="JAQQXQ010000002">
    <property type="protein sequence ID" value="MDC8753838.1"/>
    <property type="molecule type" value="Genomic_DNA"/>
</dbReference>
<sequence>MANLADRTGMPIAEVQVAGRKLFEQLSSKDSDLAKALIQASSASGLDPRQVASILTVVTEDFQQPLDIGFAGNMLETLQGAADGAMDRIKATSERAREVVSSVDVDAIRAKGEGIVDRVKDEVAAVDLGQIKDRVSQAGESLIEKARNAVSKLSASAKHKSPKSDNG</sequence>
<evidence type="ECO:0000313" key="2">
    <source>
        <dbReference type="Proteomes" id="UP001216558"/>
    </source>
</evidence>
<proteinExistence type="predicted"/>
<accession>A0ABT5JNZ0</accession>
<organism evidence="1 2">
    <name type="scientific">Erythrobacter fulvus</name>
    <dbReference type="NCBI Taxonomy" id="2987523"/>
    <lineage>
        <taxon>Bacteria</taxon>
        <taxon>Pseudomonadati</taxon>
        <taxon>Pseudomonadota</taxon>
        <taxon>Alphaproteobacteria</taxon>
        <taxon>Sphingomonadales</taxon>
        <taxon>Erythrobacteraceae</taxon>
        <taxon>Erythrobacter/Porphyrobacter group</taxon>
        <taxon>Erythrobacter</taxon>
    </lineage>
</organism>
<comment type="caution">
    <text evidence="1">The sequence shown here is derived from an EMBL/GenBank/DDBJ whole genome shotgun (WGS) entry which is preliminary data.</text>
</comment>
<evidence type="ECO:0000313" key="1">
    <source>
        <dbReference type="EMBL" id="MDC8753838.1"/>
    </source>
</evidence>
<gene>
    <name evidence="1" type="ORF">OIK40_04185</name>
</gene>
<keyword evidence="2" id="KW-1185">Reference proteome</keyword>